<gene>
    <name evidence="1" type="ORF">GN958_ATG00245</name>
</gene>
<dbReference type="EMBL" id="JAACNO010000047">
    <property type="protein sequence ID" value="KAF4150583.1"/>
    <property type="molecule type" value="Genomic_DNA"/>
</dbReference>
<dbReference type="AlphaFoldDB" id="A0A8S9VCX3"/>
<evidence type="ECO:0000313" key="1">
    <source>
        <dbReference type="EMBL" id="KAF4150583.1"/>
    </source>
</evidence>
<organism evidence="1 2">
    <name type="scientific">Phytophthora infestans</name>
    <name type="common">Potato late blight agent</name>
    <name type="synonym">Botrytis infestans</name>
    <dbReference type="NCBI Taxonomy" id="4787"/>
    <lineage>
        <taxon>Eukaryota</taxon>
        <taxon>Sar</taxon>
        <taxon>Stramenopiles</taxon>
        <taxon>Oomycota</taxon>
        <taxon>Peronosporomycetes</taxon>
        <taxon>Peronosporales</taxon>
        <taxon>Peronosporaceae</taxon>
        <taxon>Phytophthora</taxon>
    </lineage>
</organism>
<evidence type="ECO:0000313" key="2">
    <source>
        <dbReference type="Proteomes" id="UP000704712"/>
    </source>
</evidence>
<dbReference type="Proteomes" id="UP000704712">
    <property type="component" value="Unassembled WGS sequence"/>
</dbReference>
<reference evidence="1" key="1">
    <citation type="submission" date="2020-03" db="EMBL/GenBank/DDBJ databases">
        <title>Hybrid Assembly of Korean Phytophthora infestans isolates.</title>
        <authorList>
            <person name="Prokchorchik M."/>
            <person name="Lee Y."/>
            <person name="Seo J."/>
            <person name="Cho J.-H."/>
            <person name="Park Y.-E."/>
            <person name="Jang D.-C."/>
            <person name="Im J.-S."/>
            <person name="Choi J.-G."/>
            <person name="Park H.-J."/>
            <person name="Lee G.-B."/>
            <person name="Lee Y.-G."/>
            <person name="Hong S.-Y."/>
            <person name="Cho K."/>
            <person name="Sohn K.H."/>
        </authorList>
    </citation>
    <scope>NUCLEOTIDE SEQUENCE</scope>
    <source>
        <strain evidence="1">KR_2_A2</strain>
    </source>
</reference>
<proteinExistence type="predicted"/>
<evidence type="ECO:0008006" key="3">
    <source>
        <dbReference type="Google" id="ProtNLM"/>
    </source>
</evidence>
<name>A0A8S9VCX3_PHYIN</name>
<accession>A0A8S9VCX3</accession>
<comment type="caution">
    <text evidence="1">The sequence shown here is derived from an EMBL/GenBank/DDBJ whole genome shotgun (WGS) entry which is preliminary data.</text>
</comment>
<protein>
    <recommendedName>
        <fullName evidence="3">BED-type domain-containing protein</fullName>
    </recommendedName>
</protein>
<sequence>METTKRLGGKRDEAWSEIDVDADGYVYCLRCEGVIHKLGLTHVDCVKRHLRETCAKRPRQEVVTSYFPPQVDAATQSLFNKRFALWLFSTGMAFYKAHYATCAAVFRLLHPMIETPSLYLIRGRLLNECYEDSISNIRVSLSRHFCSLVTDAWTDINGYAVINYLVISSDQTFFWNPYTPEI</sequence>